<evidence type="ECO:0000313" key="14">
    <source>
        <dbReference type="Proteomes" id="UP000587760"/>
    </source>
</evidence>
<dbReference type="Gene3D" id="3.30.565.10">
    <property type="entry name" value="Histidine kinase-like ATPase, C-terminal domain"/>
    <property type="match status" value="1"/>
</dbReference>
<feature type="domain" description="Response regulatory" evidence="12">
    <location>
        <begin position="649"/>
        <end position="765"/>
    </location>
</feature>
<dbReference type="InterPro" id="IPR035965">
    <property type="entry name" value="PAS-like_dom_sf"/>
</dbReference>
<dbReference type="InterPro" id="IPR003594">
    <property type="entry name" value="HATPase_dom"/>
</dbReference>
<evidence type="ECO:0000256" key="8">
    <source>
        <dbReference type="ARBA" id="ARBA00023012"/>
    </source>
</evidence>
<dbReference type="PROSITE" id="PS50109">
    <property type="entry name" value="HIS_KIN"/>
    <property type="match status" value="1"/>
</dbReference>
<evidence type="ECO:0000256" key="7">
    <source>
        <dbReference type="ARBA" id="ARBA00022840"/>
    </source>
</evidence>
<evidence type="ECO:0000256" key="9">
    <source>
        <dbReference type="PROSITE-ProRule" id="PRU00169"/>
    </source>
</evidence>
<feature type="transmembrane region" description="Helical" evidence="10">
    <location>
        <begin position="173"/>
        <end position="196"/>
    </location>
</feature>
<evidence type="ECO:0000256" key="3">
    <source>
        <dbReference type="ARBA" id="ARBA00022553"/>
    </source>
</evidence>
<dbReference type="GO" id="GO:0000155">
    <property type="term" value="F:phosphorelay sensor kinase activity"/>
    <property type="evidence" value="ECO:0007669"/>
    <property type="project" value="InterPro"/>
</dbReference>
<keyword evidence="4" id="KW-0808">Transferase</keyword>
<dbReference type="PRINTS" id="PR00344">
    <property type="entry name" value="BCTRLSENSOR"/>
</dbReference>
<evidence type="ECO:0000259" key="12">
    <source>
        <dbReference type="PROSITE" id="PS50110"/>
    </source>
</evidence>
<sequence>MQKNISQSLSSAVVVIIAVSILYISIQFFIYLSLRDIIEGNAQAVQFENDFYTIVHNSMEMESDFLNFSLGYIPSHGTIQVQLDKNLSLIKQLLESENNESDLSLLKKLQANYHQLDRYIGSFVEGGLKTLEREILLKDINEIFFINRLLYLEQRESFQSHYSERQRNIESILIINIAAIVFISALVILAVIYSLIFRRILLGKIQFLQKRISSFAWLDTGEGHTFDYEDNDEFRIVFETLNRMSRTIKDQHYQLILNEKKYRYLFDNSTDALLLYSPESGQEDGNRSAFELFGCEDKEEFLALKLFSPEGNREKTGLNRQDILDHAFAEARSKGSALFEWSFRNKSGFDFQAVVMLSRISFNDRILFLTNIKDISRQKQEEENRIQFQKMLSLGTLAGGIAHDFNNVLGAIMSSAQLLLSPKRNIDEKSRNYADMILQASQRGADLTEKLLQFSRKKNSDYTSADLHLIANEICGILSQTSDKKIAIERDFRAERSFVFCNATEIQSILMNIAINAVHAMPEGGTLSFRTQNIRLDRDFCMVSSFNLEPGLFIELEIIDTGTGIPRENLQRIFEPFFTTKAQGEGTGLGLAAVYGVVQEHKGAVYVESEKGRGTTFRIRLPISENGTQQPAADNTLSSFFEEQGPQLTVLFVDDEDFLRQNNKDMLEEAGYRVILAESGSRAVSLFRDRHEEIDFVVMDMIMPVMNGLDAFKKMKETDPGCTVIFATGYMRKEDRQILEDQGAAGFLNKPYNFKDLDAVLKQLHKKNQEKQS</sequence>
<dbReference type="RefSeq" id="WP_184745679.1">
    <property type="nucleotide sequence ID" value="NZ_JACHGJ010000002.1"/>
</dbReference>
<dbReference type="Gene3D" id="3.40.50.2300">
    <property type="match status" value="1"/>
</dbReference>
<dbReference type="SMART" id="SM00448">
    <property type="entry name" value="REC"/>
    <property type="match status" value="1"/>
</dbReference>
<gene>
    <name evidence="13" type="ORF">HNR50_001626</name>
</gene>
<dbReference type="Gene3D" id="3.30.450.20">
    <property type="entry name" value="PAS domain"/>
    <property type="match status" value="1"/>
</dbReference>
<dbReference type="Pfam" id="PF00512">
    <property type="entry name" value="HisKA"/>
    <property type="match status" value="1"/>
</dbReference>
<dbReference type="InterPro" id="IPR036890">
    <property type="entry name" value="HATPase_C_sf"/>
</dbReference>
<dbReference type="AlphaFoldDB" id="A0A841RBB0"/>
<protein>
    <recommendedName>
        <fullName evidence="2">histidine kinase</fullName>
        <ecNumber evidence="2">2.7.13.3</ecNumber>
    </recommendedName>
</protein>
<name>A0A841RBB0_9SPIO</name>
<dbReference type="InterPro" id="IPR005467">
    <property type="entry name" value="His_kinase_dom"/>
</dbReference>
<dbReference type="CDD" id="cd00156">
    <property type="entry name" value="REC"/>
    <property type="match status" value="1"/>
</dbReference>
<evidence type="ECO:0000256" key="10">
    <source>
        <dbReference type="SAM" id="Phobius"/>
    </source>
</evidence>
<organism evidence="13 14">
    <name type="scientific">Spirochaeta isovalerica</name>
    <dbReference type="NCBI Taxonomy" id="150"/>
    <lineage>
        <taxon>Bacteria</taxon>
        <taxon>Pseudomonadati</taxon>
        <taxon>Spirochaetota</taxon>
        <taxon>Spirochaetia</taxon>
        <taxon>Spirochaetales</taxon>
        <taxon>Spirochaetaceae</taxon>
        <taxon>Spirochaeta</taxon>
    </lineage>
</organism>
<dbReference type="InterPro" id="IPR036097">
    <property type="entry name" value="HisK_dim/P_sf"/>
</dbReference>
<feature type="modified residue" description="4-aspartylphosphate" evidence="9">
    <location>
        <position position="700"/>
    </location>
</feature>
<dbReference type="PANTHER" id="PTHR43065:SF46">
    <property type="entry name" value="C4-DICARBOXYLATE TRANSPORT SENSOR PROTEIN DCTB"/>
    <property type="match status" value="1"/>
</dbReference>
<evidence type="ECO:0000256" key="1">
    <source>
        <dbReference type="ARBA" id="ARBA00000085"/>
    </source>
</evidence>
<dbReference type="GO" id="GO:0005524">
    <property type="term" value="F:ATP binding"/>
    <property type="evidence" value="ECO:0007669"/>
    <property type="project" value="UniProtKB-KW"/>
</dbReference>
<evidence type="ECO:0000313" key="13">
    <source>
        <dbReference type="EMBL" id="MBB6479968.1"/>
    </source>
</evidence>
<dbReference type="SUPFAM" id="SSF55874">
    <property type="entry name" value="ATPase domain of HSP90 chaperone/DNA topoisomerase II/histidine kinase"/>
    <property type="match status" value="1"/>
</dbReference>
<dbReference type="InterPro" id="IPR004358">
    <property type="entry name" value="Sig_transdc_His_kin-like_C"/>
</dbReference>
<dbReference type="PANTHER" id="PTHR43065">
    <property type="entry name" value="SENSOR HISTIDINE KINASE"/>
    <property type="match status" value="1"/>
</dbReference>
<keyword evidence="10" id="KW-0812">Transmembrane</keyword>
<keyword evidence="10" id="KW-1133">Transmembrane helix</keyword>
<dbReference type="EMBL" id="JACHGJ010000002">
    <property type="protein sequence ID" value="MBB6479968.1"/>
    <property type="molecule type" value="Genomic_DNA"/>
</dbReference>
<evidence type="ECO:0000256" key="5">
    <source>
        <dbReference type="ARBA" id="ARBA00022741"/>
    </source>
</evidence>
<dbReference type="PROSITE" id="PS50110">
    <property type="entry name" value="RESPONSE_REGULATORY"/>
    <property type="match status" value="1"/>
</dbReference>
<dbReference type="InterPro" id="IPR003661">
    <property type="entry name" value="HisK_dim/P_dom"/>
</dbReference>
<reference evidence="13 14" key="1">
    <citation type="submission" date="2020-08" db="EMBL/GenBank/DDBJ databases">
        <title>Genomic Encyclopedia of Type Strains, Phase IV (KMG-IV): sequencing the most valuable type-strain genomes for metagenomic binning, comparative biology and taxonomic classification.</title>
        <authorList>
            <person name="Goeker M."/>
        </authorList>
    </citation>
    <scope>NUCLEOTIDE SEQUENCE [LARGE SCALE GENOMIC DNA]</scope>
    <source>
        <strain evidence="13 14">DSM 2461</strain>
    </source>
</reference>
<evidence type="ECO:0000256" key="2">
    <source>
        <dbReference type="ARBA" id="ARBA00012438"/>
    </source>
</evidence>
<dbReference type="SUPFAM" id="SSF52172">
    <property type="entry name" value="CheY-like"/>
    <property type="match status" value="1"/>
</dbReference>
<dbReference type="Proteomes" id="UP000587760">
    <property type="component" value="Unassembled WGS sequence"/>
</dbReference>
<keyword evidence="5" id="KW-0547">Nucleotide-binding</keyword>
<keyword evidence="10" id="KW-0472">Membrane</keyword>
<dbReference type="Pfam" id="PF02518">
    <property type="entry name" value="HATPase_c"/>
    <property type="match status" value="1"/>
</dbReference>
<dbReference type="SUPFAM" id="SSF47384">
    <property type="entry name" value="Homodimeric domain of signal transducing histidine kinase"/>
    <property type="match status" value="1"/>
</dbReference>
<dbReference type="SUPFAM" id="SSF55785">
    <property type="entry name" value="PYP-like sensor domain (PAS domain)"/>
    <property type="match status" value="1"/>
</dbReference>
<dbReference type="SMART" id="SM00388">
    <property type="entry name" value="HisKA"/>
    <property type="match status" value="1"/>
</dbReference>
<evidence type="ECO:0000256" key="6">
    <source>
        <dbReference type="ARBA" id="ARBA00022777"/>
    </source>
</evidence>
<dbReference type="Pfam" id="PF00072">
    <property type="entry name" value="Response_reg"/>
    <property type="match status" value="1"/>
</dbReference>
<comment type="catalytic activity">
    <reaction evidence="1">
        <text>ATP + protein L-histidine = ADP + protein N-phospho-L-histidine.</text>
        <dbReference type="EC" id="2.7.13.3"/>
    </reaction>
</comment>
<dbReference type="SMART" id="SM00387">
    <property type="entry name" value="HATPase_c"/>
    <property type="match status" value="1"/>
</dbReference>
<keyword evidence="6" id="KW-0418">Kinase</keyword>
<proteinExistence type="predicted"/>
<evidence type="ECO:0000259" key="11">
    <source>
        <dbReference type="PROSITE" id="PS50109"/>
    </source>
</evidence>
<keyword evidence="3 9" id="KW-0597">Phosphoprotein</keyword>
<keyword evidence="8" id="KW-0902">Two-component regulatory system</keyword>
<accession>A0A841RBB0</accession>
<feature type="domain" description="Histidine kinase" evidence="11">
    <location>
        <begin position="400"/>
        <end position="625"/>
    </location>
</feature>
<dbReference type="InterPro" id="IPR001789">
    <property type="entry name" value="Sig_transdc_resp-reg_receiver"/>
</dbReference>
<keyword evidence="14" id="KW-1185">Reference proteome</keyword>
<dbReference type="InterPro" id="IPR000014">
    <property type="entry name" value="PAS"/>
</dbReference>
<dbReference type="Gene3D" id="1.10.287.130">
    <property type="match status" value="1"/>
</dbReference>
<dbReference type="CDD" id="cd00082">
    <property type="entry name" value="HisKA"/>
    <property type="match status" value="1"/>
</dbReference>
<keyword evidence="7" id="KW-0067">ATP-binding</keyword>
<dbReference type="EC" id="2.7.13.3" evidence="2"/>
<evidence type="ECO:0000256" key="4">
    <source>
        <dbReference type="ARBA" id="ARBA00022679"/>
    </source>
</evidence>
<feature type="transmembrane region" description="Helical" evidence="10">
    <location>
        <begin position="12"/>
        <end position="34"/>
    </location>
</feature>
<comment type="caution">
    <text evidence="13">The sequence shown here is derived from an EMBL/GenBank/DDBJ whole genome shotgun (WGS) entry which is preliminary data.</text>
</comment>
<dbReference type="InterPro" id="IPR011006">
    <property type="entry name" value="CheY-like_superfamily"/>
</dbReference>
<dbReference type="NCBIfam" id="TIGR00229">
    <property type="entry name" value="sensory_box"/>
    <property type="match status" value="1"/>
</dbReference>